<evidence type="ECO:0000256" key="7">
    <source>
        <dbReference type="ARBA" id="ARBA00022692"/>
    </source>
</evidence>
<evidence type="ECO:0000256" key="10">
    <source>
        <dbReference type="ARBA" id="ARBA00023136"/>
    </source>
</evidence>
<feature type="domain" description="Phosphatidylglycerol lysyltransferase C-terminal" evidence="15">
    <location>
        <begin position="560"/>
        <end position="849"/>
    </location>
</feature>
<keyword evidence="6" id="KW-0808">Transferase</keyword>
<dbReference type="GO" id="GO:0046677">
    <property type="term" value="P:response to antibiotic"/>
    <property type="evidence" value="ECO:0007669"/>
    <property type="project" value="UniProtKB-KW"/>
</dbReference>
<organism evidence="16 17">
    <name type="scientific">Ferirhizobium litorale</name>
    <dbReference type="NCBI Taxonomy" id="2927786"/>
    <lineage>
        <taxon>Bacteria</taxon>
        <taxon>Pseudomonadati</taxon>
        <taxon>Pseudomonadota</taxon>
        <taxon>Alphaproteobacteria</taxon>
        <taxon>Hyphomicrobiales</taxon>
        <taxon>Rhizobiaceae</taxon>
        <taxon>Ferirhizobium</taxon>
    </lineage>
</organism>
<comment type="caution">
    <text evidence="16">The sequence shown here is derived from an EMBL/GenBank/DDBJ whole genome shotgun (WGS) entry which is preliminary data.</text>
</comment>
<evidence type="ECO:0000256" key="13">
    <source>
        <dbReference type="ARBA" id="ARBA00047540"/>
    </source>
</evidence>
<feature type="transmembrane region" description="Helical" evidence="14">
    <location>
        <begin position="154"/>
        <end position="178"/>
    </location>
</feature>
<evidence type="ECO:0000256" key="2">
    <source>
        <dbReference type="ARBA" id="ARBA00008627"/>
    </source>
</evidence>
<evidence type="ECO:0000256" key="9">
    <source>
        <dbReference type="ARBA" id="ARBA00023098"/>
    </source>
</evidence>
<feature type="transmembrane region" description="Helical" evidence="14">
    <location>
        <begin position="284"/>
        <end position="301"/>
    </location>
</feature>
<sequence length="877" mass="94559">MSASSEIAQQEEFPTGIAIDEPVLPGWRLFLRRQARLISAVLTLLIFVVVGFAIFHLTDEVRYDDVVAALRATNLLSIAAAIAFTALSFAALTIYDVDALEYIGRKLPYPQVALTAFSAYAVGNTAGFGPLSGGAIRYRAYSRLGLSPDEIGRVIAFVTLAFGLGLASVASLSLLVIGEDVAPLVGVSSGLLQTVAGLVLAGLVALLIWARGGRVRRVGRFSLKLPDSRTTSRQFLVTCLDIAASATVLYMLLPGSVTISWPAFLGLYAVAVGLGVLSHVPAGLGVFDGVIVAALSGAANVEQVLGSLVLYRLIYHVLPLVIAMAATITVELRRQMGNPALASLRRLGGRLSPTLVSALTVVVAAILIFSGVTPLSADRSALFATVLPLPVVEAAHFLCSLLGLALFVSARGLSQRLDGAWWLAMLSSLTAVILTLVNTVSFIDTALLAFLAISLFATRKLFHRPASLFGQALTTPWLMAMTVICATALFILFFVYRDVEYSHQLWWQFEFSGDAPRSLRAILGLSIAASLVALASLLRPAAAPKGEPGPEDLDRAYAIVDRQDNADANLVRMGDKNLLYSPDGRAFIMYGRQGRSWIALFDPIGPQEIWAELVWHFLEQSRLAGCRPVFYQISPALLSACADAGMRAYRLGELATTDLRSFTLEGGKRANLRSALSRMERDGIEFEVIPVEGVPAVLDQLAAVSDAWLSVHKAKEKGFSLGAFDPDYIRTQPVAVLRLNGRIVAFANLLLTGTKAEASIDLMRFTREAPKGVMDILFVRIMLYLRDQGYGTFNLGMAPLSGLSRHEVAPVWDVIGRTVFDHGERYYNFKGLRAFKEKFHPRWQPRYLAVPGGVSPALALLDATLLIGAGIKGVIGK</sequence>
<evidence type="ECO:0000256" key="1">
    <source>
        <dbReference type="ARBA" id="ARBA00004651"/>
    </source>
</evidence>
<evidence type="ECO:0000256" key="5">
    <source>
        <dbReference type="ARBA" id="ARBA00022475"/>
    </source>
</evidence>
<dbReference type="Pfam" id="PF09924">
    <property type="entry name" value="LPG_synthase_C"/>
    <property type="match status" value="1"/>
</dbReference>
<evidence type="ECO:0000313" key="16">
    <source>
        <dbReference type="EMBL" id="MDI7922402.1"/>
    </source>
</evidence>
<comment type="catalytic activity">
    <reaction evidence="13">
        <text>L-lysyl-tRNA(Lys) + a 1,2-diacyl-sn-glycero-3-phospho-(1'-sn-glycerol) = a 1,2-diacyl-sn-glycero-3-phospho-1'-(3'-O-L-lysyl)-sn-glycerol + tRNA(Lys)</text>
        <dbReference type="Rhea" id="RHEA:10668"/>
        <dbReference type="Rhea" id="RHEA-COMP:9696"/>
        <dbReference type="Rhea" id="RHEA-COMP:9697"/>
        <dbReference type="ChEBI" id="CHEBI:64716"/>
        <dbReference type="ChEBI" id="CHEBI:75792"/>
        <dbReference type="ChEBI" id="CHEBI:78442"/>
        <dbReference type="ChEBI" id="CHEBI:78529"/>
        <dbReference type="EC" id="2.3.2.3"/>
    </reaction>
</comment>
<proteinExistence type="inferred from homology"/>
<evidence type="ECO:0000256" key="4">
    <source>
        <dbReference type="ARBA" id="ARBA00021546"/>
    </source>
</evidence>
<evidence type="ECO:0000256" key="12">
    <source>
        <dbReference type="ARBA" id="ARBA00031899"/>
    </source>
</evidence>
<dbReference type="InterPro" id="IPR016181">
    <property type="entry name" value="Acyl_CoA_acyltransferase"/>
</dbReference>
<dbReference type="SUPFAM" id="SSF55729">
    <property type="entry name" value="Acyl-CoA N-acyltransferases (Nat)"/>
    <property type="match status" value="1"/>
</dbReference>
<dbReference type="GO" id="GO:0005886">
    <property type="term" value="C:plasma membrane"/>
    <property type="evidence" value="ECO:0007669"/>
    <property type="project" value="UniProtKB-SubCell"/>
</dbReference>
<dbReference type="GO" id="GO:0050071">
    <property type="term" value="F:phosphatidylglycerol lysyltransferase activity"/>
    <property type="evidence" value="ECO:0007669"/>
    <property type="project" value="UniProtKB-EC"/>
</dbReference>
<keyword evidence="10 14" id="KW-0472">Membrane</keyword>
<keyword evidence="5" id="KW-1003">Cell membrane</keyword>
<evidence type="ECO:0000259" key="15">
    <source>
        <dbReference type="Pfam" id="PF09924"/>
    </source>
</evidence>
<accession>A0AAE3QAV7</accession>
<keyword evidence="7 14" id="KW-0812">Transmembrane</keyword>
<dbReference type="AlphaFoldDB" id="A0AAE3QAV7"/>
<feature type="transmembrane region" description="Helical" evidence="14">
    <location>
        <begin position="37"/>
        <end position="55"/>
    </location>
</feature>
<feature type="transmembrane region" description="Helical" evidence="14">
    <location>
        <begin position="231"/>
        <end position="253"/>
    </location>
</feature>
<keyword evidence="8 14" id="KW-1133">Transmembrane helix</keyword>
<keyword evidence="11" id="KW-0046">Antibiotic resistance</keyword>
<keyword evidence="17" id="KW-1185">Reference proteome</keyword>
<dbReference type="EMBL" id="JALDYZ010000004">
    <property type="protein sequence ID" value="MDI7922402.1"/>
    <property type="molecule type" value="Genomic_DNA"/>
</dbReference>
<keyword evidence="9" id="KW-0443">Lipid metabolism</keyword>
<dbReference type="PANTHER" id="PTHR34697:SF2">
    <property type="entry name" value="PHOSPHATIDYLGLYCEROL LYSYLTRANSFERASE"/>
    <property type="match status" value="1"/>
</dbReference>
<name>A0AAE3QAV7_9HYPH</name>
<evidence type="ECO:0000256" key="3">
    <source>
        <dbReference type="ARBA" id="ARBA00012014"/>
    </source>
</evidence>
<dbReference type="RefSeq" id="WP_311794342.1">
    <property type="nucleotide sequence ID" value="NZ_JALDYZ010000004.1"/>
</dbReference>
<feature type="transmembrane region" description="Helical" evidence="14">
    <location>
        <begin position="517"/>
        <end position="538"/>
    </location>
</feature>
<protein>
    <recommendedName>
        <fullName evidence="4">Phosphatidylglycerol lysyltransferase</fullName>
        <ecNumber evidence="3">2.3.2.3</ecNumber>
    </recommendedName>
    <alternativeName>
        <fullName evidence="12">Lysylphosphatidylglycerol synthase</fullName>
    </alternativeName>
</protein>
<reference evidence="16" key="1">
    <citation type="submission" date="2022-03" db="EMBL/GenBank/DDBJ databases">
        <title>Fererhizobium litorale gen. nov., sp. nov., isolated from sandy sediments of the Sea of Japan seashore.</title>
        <authorList>
            <person name="Romanenko L."/>
            <person name="Kurilenko V."/>
            <person name="Otstavnykh N."/>
            <person name="Svetashev V."/>
            <person name="Tekutyeva L."/>
            <person name="Isaeva M."/>
            <person name="Mikhailov V."/>
        </authorList>
    </citation>
    <scope>NUCLEOTIDE SEQUENCE</scope>
    <source>
        <strain evidence="16">KMM 9576</strain>
    </source>
</reference>
<dbReference type="InterPro" id="IPR022791">
    <property type="entry name" value="L-PG_synthase/AglD"/>
</dbReference>
<feature type="transmembrane region" description="Helical" evidence="14">
    <location>
        <begin position="474"/>
        <end position="497"/>
    </location>
</feature>
<dbReference type="Pfam" id="PF03706">
    <property type="entry name" value="LPG_synthase_TM"/>
    <property type="match status" value="1"/>
</dbReference>
<gene>
    <name evidence="16" type="primary">mprF</name>
    <name evidence="16" type="ORF">MRS75_09925</name>
</gene>
<feature type="transmembrane region" description="Helical" evidence="14">
    <location>
        <begin position="381"/>
        <end position="408"/>
    </location>
</feature>
<feature type="transmembrane region" description="Helical" evidence="14">
    <location>
        <begin position="259"/>
        <end position="277"/>
    </location>
</feature>
<dbReference type="GO" id="GO:0055091">
    <property type="term" value="P:phospholipid homeostasis"/>
    <property type="evidence" value="ECO:0007669"/>
    <property type="project" value="TreeGrafter"/>
</dbReference>
<feature type="transmembrane region" description="Helical" evidence="14">
    <location>
        <begin position="190"/>
        <end position="210"/>
    </location>
</feature>
<evidence type="ECO:0000256" key="11">
    <source>
        <dbReference type="ARBA" id="ARBA00023251"/>
    </source>
</evidence>
<dbReference type="PANTHER" id="PTHR34697">
    <property type="entry name" value="PHOSPHATIDYLGLYCEROL LYSYLTRANSFERASE"/>
    <property type="match status" value="1"/>
</dbReference>
<dbReference type="Proteomes" id="UP001161580">
    <property type="component" value="Unassembled WGS sequence"/>
</dbReference>
<evidence type="ECO:0000256" key="6">
    <source>
        <dbReference type="ARBA" id="ARBA00022679"/>
    </source>
</evidence>
<feature type="transmembrane region" description="Helical" evidence="14">
    <location>
        <begin position="353"/>
        <end position="375"/>
    </location>
</feature>
<comment type="subcellular location">
    <subcellularLocation>
        <location evidence="1">Cell membrane</location>
        <topology evidence="1">Multi-pass membrane protein</topology>
    </subcellularLocation>
</comment>
<feature type="transmembrane region" description="Helical" evidence="14">
    <location>
        <begin position="75"/>
        <end position="97"/>
    </location>
</feature>
<evidence type="ECO:0000256" key="14">
    <source>
        <dbReference type="SAM" id="Phobius"/>
    </source>
</evidence>
<dbReference type="InterPro" id="IPR051211">
    <property type="entry name" value="PG_lysyltransferase"/>
</dbReference>
<dbReference type="GO" id="GO:0006629">
    <property type="term" value="P:lipid metabolic process"/>
    <property type="evidence" value="ECO:0007669"/>
    <property type="project" value="UniProtKB-KW"/>
</dbReference>
<evidence type="ECO:0000313" key="17">
    <source>
        <dbReference type="Proteomes" id="UP001161580"/>
    </source>
</evidence>
<comment type="similarity">
    <text evidence="2">Belongs to the LPG synthase family.</text>
</comment>
<dbReference type="NCBIfam" id="NF033480">
    <property type="entry name" value="bifunc_MprF"/>
    <property type="match status" value="1"/>
</dbReference>
<dbReference type="EC" id="2.3.2.3" evidence="3"/>
<dbReference type="InterPro" id="IPR024320">
    <property type="entry name" value="LPG_synthase_C"/>
</dbReference>
<feature type="transmembrane region" description="Helical" evidence="14">
    <location>
        <begin position="313"/>
        <end position="332"/>
    </location>
</feature>
<evidence type="ECO:0000256" key="8">
    <source>
        <dbReference type="ARBA" id="ARBA00022989"/>
    </source>
</evidence>